<evidence type="ECO:0000256" key="1">
    <source>
        <dbReference type="ARBA" id="ARBA00010641"/>
    </source>
</evidence>
<dbReference type="EMBL" id="FMAR01000002">
    <property type="protein sequence ID" value="SCB90598.1"/>
    <property type="molecule type" value="Genomic_DNA"/>
</dbReference>
<dbReference type="InterPro" id="IPR013324">
    <property type="entry name" value="RNA_pol_sigma_r3/r4-like"/>
</dbReference>
<protein>
    <submittedName>
        <fullName evidence="6">RNA polymerase sigma factor, sigma-70 family</fullName>
    </submittedName>
</protein>
<feature type="domain" description="RNA polymerase sigma factor 70 region 4 type 2" evidence="5">
    <location>
        <begin position="98"/>
        <end position="143"/>
    </location>
</feature>
<dbReference type="PANTHER" id="PTHR43133">
    <property type="entry name" value="RNA POLYMERASE ECF-TYPE SIGMA FACTO"/>
    <property type="match status" value="1"/>
</dbReference>
<dbReference type="GO" id="GO:0016987">
    <property type="term" value="F:sigma factor activity"/>
    <property type="evidence" value="ECO:0007669"/>
    <property type="project" value="UniProtKB-KW"/>
</dbReference>
<dbReference type="InterPro" id="IPR013325">
    <property type="entry name" value="RNA_pol_sigma_r2"/>
</dbReference>
<proteinExistence type="inferred from homology"/>
<dbReference type="GO" id="GO:0003677">
    <property type="term" value="F:DNA binding"/>
    <property type="evidence" value="ECO:0007669"/>
    <property type="project" value="InterPro"/>
</dbReference>
<name>A0A1C4A7H1_9BACT</name>
<dbReference type="InterPro" id="IPR036388">
    <property type="entry name" value="WH-like_DNA-bd_sf"/>
</dbReference>
<reference evidence="6 7" key="1">
    <citation type="submission" date="2016-08" db="EMBL/GenBank/DDBJ databases">
        <authorList>
            <person name="Seilhamer J.J."/>
        </authorList>
    </citation>
    <scope>NUCLEOTIDE SEQUENCE [LARGE SCALE GENOMIC DNA]</scope>
    <source>
        <strain evidence="6 7">A37T2</strain>
    </source>
</reference>
<keyword evidence="3" id="KW-0731">Sigma factor</keyword>
<dbReference type="AlphaFoldDB" id="A0A1C4A7H1"/>
<organism evidence="6 7">
    <name type="scientific">Chitinophaga costaii</name>
    <dbReference type="NCBI Taxonomy" id="1335309"/>
    <lineage>
        <taxon>Bacteria</taxon>
        <taxon>Pseudomonadati</taxon>
        <taxon>Bacteroidota</taxon>
        <taxon>Chitinophagia</taxon>
        <taxon>Chitinophagales</taxon>
        <taxon>Chitinophagaceae</taxon>
        <taxon>Chitinophaga</taxon>
    </lineage>
</organism>
<dbReference type="Pfam" id="PF08281">
    <property type="entry name" value="Sigma70_r4_2"/>
    <property type="match status" value="1"/>
</dbReference>
<comment type="similarity">
    <text evidence="1">Belongs to the sigma-70 factor family. ECF subfamily.</text>
</comment>
<evidence type="ECO:0000256" key="4">
    <source>
        <dbReference type="ARBA" id="ARBA00023163"/>
    </source>
</evidence>
<dbReference type="PANTHER" id="PTHR43133:SF62">
    <property type="entry name" value="RNA POLYMERASE SIGMA FACTOR SIGZ"/>
    <property type="match status" value="1"/>
</dbReference>
<evidence type="ECO:0000256" key="2">
    <source>
        <dbReference type="ARBA" id="ARBA00023015"/>
    </source>
</evidence>
<evidence type="ECO:0000313" key="7">
    <source>
        <dbReference type="Proteomes" id="UP000242818"/>
    </source>
</evidence>
<dbReference type="Proteomes" id="UP000242818">
    <property type="component" value="Unassembled WGS sequence"/>
</dbReference>
<evidence type="ECO:0000259" key="5">
    <source>
        <dbReference type="Pfam" id="PF08281"/>
    </source>
</evidence>
<accession>A0A1C4A7H1</accession>
<dbReference type="InterPro" id="IPR039425">
    <property type="entry name" value="RNA_pol_sigma-70-like"/>
</dbReference>
<keyword evidence="7" id="KW-1185">Reference proteome</keyword>
<keyword evidence="4" id="KW-0804">Transcription</keyword>
<gene>
    <name evidence="6" type="ORF">GA0116948_1025</name>
</gene>
<dbReference type="Gene3D" id="1.10.10.10">
    <property type="entry name" value="Winged helix-like DNA-binding domain superfamily/Winged helix DNA-binding domain"/>
    <property type="match status" value="1"/>
</dbReference>
<dbReference type="InterPro" id="IPR013249">
    <property type="entry name" value="RNA_pol_sigma70_r4_t2"/>
</dbReference>
<dbReference type="SUPFAM" id="SSF88659">
    <property type="entry name" value="Sigma3 and sigma4 domains of RNA polymerase sigma factors"/>
    <property type="match status" value="1"/>
</dbReference>
<evidence type="ECO:0000256" key="3">
    <source>
        <dbReference type="ARBA" id="ARBA00023082"/>
    </source>
</evidence>
<dbReference type="Gene3D" id="1.10.1740.10">
    <property type="match status" value="1"/>
</dbReference>
<dbReference type="GO" id="GO:0006352">
    <property type="term" value="P:DNA-templated transcription initiation"/>
    <property type="evidence" value="ECO:0007669"/>
    <property type="project" value="InterPro"/>
</dbReference>
<dbReference type="STRING" id="1335309.GA0116948_1025"/>
<sequence>MAGDPAAQRLLYDKYGGALYGIVLQLIPECAKANEILVKVFTYAFQNIHAFTESDHVSLFTWLMKQAREISLRDTSPASMAAEVKVEDQQLTLSNAHYIQRFTAHLPEQSSQVFRLCYYKGLSTQAIARLLDREEDEVKQSLSVAMIEFRKYLQSNWS</sequence>
<keyword evidence="2" id="KW-0805">Transcription regulation</keyword>
<dbReference type="SUPFAM" id="SSF88946">
    <property type="entry name" value="Sigma2 domain of RNA polymerase sigma factors"/>
    <property type="match status" value="1"/>
</dbReference>
<evidence type="ECO:0000313" key="6">
    <source>
        <dbReference type="EMBL" id="SCB90598.1"/>
    </source>
</evidence>